<dbReference type="InterPro" id="IPR013955">
    <property type="entry name" value="Rep_factor-A_C"/>
</dbReference>
<evidence type="ECO:0000256" key="3">
    <source>
        <dbReference type="ARBA" id="ARBA00022705"/>
    </source>
</evidence>
<comment type="similarity">
    <text evidence="2 9">Belongs to the replication factor A protein 1 family.</text>
</comment>
<name>A0A2A9P012_9AGAR</name>
<dbReference type="InterPro" id="IPR012340">
    <property type="entry name" value="NA-bd_OB-fold"/>
</dbReference>
<dbReference type="CDD" id="cd04474">
    <property type="entry name" value="RPA1_DBD_A"/>
    <property type="match status" value="1"/>
</dbReference>
<reference evidence="15 16" key="1">
    <citation type="submission" date="2014-02" db="EMBL/GenBank/DDBJ databases">
        <title>Transposable element dynamics among asymbiotic and ectomycorrhizal Amanita fungi.</title>
        <authorList>
            <consortium name="DOE Joint Genome Institute"/>
            <person name="Hess J."/>
            <person name="Skrede I."/>
            <person name="Wolfe B."/>
            <person name="LaButti K."/>
            <person name="Ohm R.A."/>
            <person name="Grigoriev I.V."/>
            <person name="Pringle A."/>
        </authorList>
    </citation>
    <scope>NUCLEOTIDE SEQUENCE [LARGE SCALE GENOMIC DNA]</scope>
    <source>
        <strain evidence="15 16">SKay4041</strain>
    </source>
</reference>
<dbReference type="SUPFAM" id="SSF50249">
    <property type="entry name" value="Nucleic acid-binding proteins"/>
    <property type="match status" value="4"/>
</dbReference>
<comment type="function">
    <text evidence="9">As part of the replication protein A (RPA/RP-A), a single-stranded DNA-binding heterotrimeric complex, may play an essential role in DNA replication, recombination and repair. Binds and stabilizes single-stranded DNA intermediates, preventing complementary DNA reannealing and recruiting different proteins involved in DNA metabolism.</text>
</comment>
<dbReference type="Pfam" id="PF01336">
    <property type="entry name" value="tRNA_anti-codon"/>
    <property type="match status" value="1"/>
</dbReference>
<dbReference type="GO" id="GO:0006260">
    <property type="term" value="P:DNA replication"/>
    <property type="evidence" value="ECO:0007669"/>
    <property type="project" value="UniProtKB-KW"/>
</dbReference>
<feature type="region of interest" description="Disordered" evidence="10">
    <location>
        <begin position="112"/>
        <end position="162"/>
    </location>
</feature>
<proteinExistence type="inferred from homology"/>
<dbReference type="CDD" id="cd04476">
    <property type="entry name" value="RPA1_DBD_C"/>
    <property type="match status" value="1"/>
</dbReference>
<gene>
    <name evidence="15" type="ORF">AMATHDRAFT_72762</name>
</gene>
<dbReference type="CDD" id="cd04475">
    <property type="entry name" value="RPA1_DBD_B"/>
    <property type="match status" value="1"/>
</dbReference>
<dbReference type="Proteomes" id="UP000242287">
    <property type="component" value="Unassembled WGS sequence"/>
</dbReference>
<evidence type="ECO:0000256" key="1">
    <source>
        <dbReference type="ARBA" id="ARBA00004123"/>
    </source>
</evidence>
<dbReference type="GO" id="GO:0006281">
    <property type="term" value="P:DNA repair"/>
    <property type="evidence" value="ECO:0007669"/>
    <property type="project" value="InterPro"/>
</dbReference>
<dbReference type="FunFam" id="2.40.50.140:FF:000064">
    <property type="entry name" value="Replication protein A subunit"/>
    <property type="match status" value="1"/>
</dbReference>
<evidence type="ECO:0000256" key="4">
    <source>
        <dbReference type="ARBA" id="ARBA00022723"/>
    </source>
</evidence>
<evidence type="ECO:0000256" key="2">
    <source>
        <dbReference type="ARBA" id="ARBA00005690"/>
    </source>
</evidence>
<dbReference type="Gene3D" id="2.40.50.140">
    <property type="entry name" value="Nucleic acid-binding proteins"/>
    <property type="match status" value="4"/>
</dbReference>
<comment type="subunit">
    <text evidence="9">Component of the heterotrimeric canonical replication protein A complex (RPA).</text>
</comment>
<dbReference type="InterPro" id="IPR047192">
    <property type="entry name" value="Euk_RPA1_DBD_C"/>
</dbReference>
<dbReference type="PANTHER" id="PTHR47165:SF4">
    <property type="entry name" value="OS03G0429900 PROTEIN"/>
    <property type="match status" value="1"/>
</dbReference>
<evidence type="ECO:0000313" key="16">
    <source>
        <dbReference type="Proteomes" id="UP000242287"/>
    </source>
</evidence>
<dbReference type="EMBL" id="KZ301970">
    <property type="protein sequence ID" value="PFH54257.1"/>
    <property type="molecule type" value="Genomic_DNA"/>
</dbReference>
<dbReference type="InterPro" id="IPR007199">
    <property type="entry name" value="Rep_factor-A_N"/>
</dbReference>
<feature type="domain" description="Replication factor-A protein 1 N-terminal" evidence="12">
    <location>
        <begin position="26"/>
        <end position="106"/>
    </location>
</feature>
<evidence type="ECO:0000259" key="13">
    <source>
        <dbReference type="Pfam" id="PF08646"/>
    </source>
</evidence>
<dbReference type="PANTHER" id="PTHR47165">
    <property type="entry name" value="OS03G0429900 PROTEIN"/>
    <property type="match status" value="1"/>
</dbReference>
<keyword evidence="5 9" id="KW-0863">Zinc-finger</keyword>
<dbReference type="FunFam" id="2.40.50.140:FF:000041">
    <property type="entry name" value="Replication protein A subunit"/>
    <property type="match status" value="1"/>
</dbReference>
<dbReference type="AlphaFoldDB" id="A0A2A9P012"/>
<dbReference type="GO" id="GO:0000781">
    <property type="term" value="C:chromosome, telomeric region"/>
    <property type="evidence" value="ECO:0007669"/>
    <property type="project" value="UniProtKB-ARBA"/>
</dbReference>
<protein>
    <recommendedName>
        <fullName evidence="9">Replication protein A subunit</fullName>
    </recommendedName>
</protein>
<organism evidence="15 16">
    <name type="scientific">Amanita thiersii Skay4041</name>
    <dbReference type="NCBI Taxonomy" id="703135"/>
    <lineage>
        <taxon>Eukaryota</taxon>
        <taxon>Fungi</taxon>
        <taxon>Dikarya</taxon>
        <taxon>Basidiomycota</taxon>
        <taxon>Agaricomycotina</taxon>
        <taxon>Agaricomycetes</taxon>
        <taxon>Agaricomycetidae</taxon>
        <taxon>Agaricales</taxon>
        <taxon>Pluteineae</taxon>
        <taxon>Amanitaceae</taxon>
        <taxon>Amanita</taxon>
    </lineage>
</organism>
<sequence>MSHQLSVGSCLRLHSAAADDVLLNAPHILQVLSTKKVNPSATGPVDRFRIILSDGTHFIQAMLATQLNSMIQDESIRRYTIVCVEKMTSNYVQEKHLIIVLSLRVIDHPTERIGDPKQIPDAPSSKPTSSVAPQPVASAAPSRPPQQPQTRPAPAQQLASNNSRANSVYPIEALSPYQNNWTIKARVTQKSEIKHWSNQRGEGRLFSVTLMDESGEIKATGFNTVVDEFYDRLEAGKVYYISKARVNLAKKKFSNLSNDYELSLERNTEIEECHEASSVPSIRFNFVPLGDLEQIPKDSTCDVIGIVKECSSVAEITTKQNRPLQKRDLTLVDKSGYSVRLTLWGKQAEDYDATESPVIAFKGVKVGDWGGRSLSMFSSSTMHVNPDIEECFALRAWYDNLEPGHSFSLHTLSGVGSSTGGGFKSSEAMSLQDVKKLQLGMHDKTDFFSTKATIVHIKSENLWYPGCPVPNCSKKVVDDNGNWRCERCNQSFSKPEYRYNISLAVSDWSSQSWLQGFNDVGLAIFGMPADDLVQIKETDEARFHAILHKANHHTFNFVCRAKQDTYQDQTRVRYGISRILPLDHKEELKLLLDMLDTPWAK</sequence>
<dbReference type="NCBIfam" id="TIGR00617">
    <property type="entry name" value="rpa1"/>
    <property type="match status" value="1"/>
</dbReference>
<dbReference type="GO" id="GO:0003677">
    <property type="term" value="F:DNA binding"/>
    <property type="evidence" value="ECO:0007669"/>
    <property type="project" value="UniProtKB-KW"/>
</dbReference>
<keyword evidence="4 9" id="KW-0479">Metal-binding</keyword>
<dbReference type="GO" id="GO:0008270">
    <property type="term" value="F:zinc ion binding"/>
    <property type="evidence" value="ECO:0007669"/>
    <property type="project" value="UniProtKB-KW"/>
</dbReference>
<dbReference type="GO" id="GO:0006310">
    <property type="term" value="P:DNA recombination"/>
    <property type="evidence" value="ECO:0007669"/>
    <property type="project" value="InterPro"/>
</dbReference>
<keyword evidence="7 9" id="KW-0238">DNA-binding</keyword>
<feature type="domain" description="OB" evidence="11">
    <location>
        <begin position="181"/>
        <end position="263"/>
    </location>
</feature>
<dbReference type="GO" id="GO:0005662">
    <property type="term" value="C:DNA replication factor A complex"/>
    <property type="evidence" value="ECO:0007669"/>
    <property type="project" value="UniProtKB-ARBA"/>
</dbReference>
<accession>A0A2A9P012</accession>
<dbReference type="FunFam" id="2.40.50.140:FF:000090">
    <property type="entry name" value="Replication protein A subunit"/>
    <property type="match status" value="1"/>
</dbReference>
<keyword evidence="8 9" id="KW-0539">Nucleus</keyword>
<evidence type="ECO:0000259" key="14">
    <source>
        <dbReference type="Pfam" id="PF16900"/>
    </source>
</evidence>
<dbReference type="InterPro" id="IPR031657">
    <property type="entry name" value="REPA_OB_2"/>
</dbReference>
<dbReference type="STRING" id="703135.A0A2A9P012"/>
<feature type="domain" description="Replication protein A OB" evidence="14">
    <location>
        <begin position="289"/>
        <end position="385"/>
    </location>
</feature>
<feature type="compositionally biased region" description="Low complexity" evidence="10">
    <location>
        <begin position="148"/>
        <end position="157"/>
    </location>
</feature>
<dbReference type="Pfam" id="PF04057">
    <property type="entry name" value="Rep-A_N"/>
    <property type="match status" value="1"/>
</dbReference>
<evidence type="ECO:0000256" key="8">
    <source>
        <dbReference type="ARBA" id="ARBA00023242"/>
    </source>
</evidence>
<comment type="subcellular location">
    <subcellularLocation>
        <location evidence="1 9">Nucleus</location>
    </subcellularLocation>
</comment>
<dbReference type="Pfam" id="PF16900">
    <property type="entry name" value="REPA_OB_2"/>
    <property type="match status" value="1"/>
</dbReference>
<feature type="domain" description="Replication factor A C-terminal" evidence="13">
    <location>
        <begin position="447"/>
        <end position="591"/>
    </location>
</feature>
<evidence type="ECO:0000259" key="11">
    <source>
        <dbReference type="Pfam" id="PF01336"/>
    </source>
</evidence>
<evidence type="ECO:0000256" key="5">
    <source>
        <dbReference type="ARBA" id="ARBA00022771"/>
    </source>
</evidence>
<evidence type="ECO:0000256" key="7">
    <source>
        <dbReference type="ARBA" id="ARBA00023125"/>
    </source>
</evidence>
<evidence type="ECO:0000313" key="15">
    <source>
        <dbReference type="EMBL" id="PFH54257.1"/>
    </source>
</evidence>
<keyword evidence="3 9" id="KW-0235">DNA replication</keyword>
<evidence type="ECO:0000256" key="10">
    <source>
        <dbReference type="SAM" id="MobiDB-lite"/>
    </source>
</evidence>
<dbReference type="GO" id="GO:0007004">
    <property type="term" value="P:telomere maintenance via telomerase"/>
    <property type="evidence" value="ECO:0007669"/>
    <property type="project" value="UniProtKB-ARBA"/>
</dbReference>
<dbReference type="CDD" id="cd04477">
    <property type="entry name" value="RPA1N"/>
    <property type="match status" value="1"/>
</dbReference>
<dbReference type="Pfam" id="PF08646">
    <property type="entry name" value="Rep_fac-A_C"/>
    <property type="match status" value="1"/>
</dbReference>
<keyword evidence="16" id="KW-1185">Reference proteome</keyword>
<feature type="compositionally biased region" description="Low complexity" evidence="10">
    <location>
        <begin position="127"/>
        <end position="141"/>
    </location>
</feature>
<dbReference type="OrthoDB" id="1751331at2759"/>
<evidence type="ECO:0000256" key="9">
    <source>
        <dbReference type="RuleBase" id="RU364130"/>
    </source>
</evidence>
<evidence type="ECO:0000259" key="12">
    <source>
        <dbReference type="Pfam" id="PF04057"/>
    </source>
</evidence>
<dbReference type="InterPro" id="IPR004591">
    <property type="entry name" value="Rfa1"/>
</dbReference>
<dbReference type="InterPro" id="IPR004365">
    <property type="entry name" value="NA-bd_OB_tRNA"/>
</dbReference>
<evidence type="ECO:0000256" key="6">
    <source>
        <dbReference type="ARBA" id="ARBA00022833"/>
    </source>
</evidence>
<keyword evidence="6 9" id="KW-0862">Zinc</keyword>